<organism evidence="8 9">
    <name type="scientific">Microscilla marina ATCC 23134</name>
    <dbReference type="NCBI Taxonomy" id="313606"/>
    <lineage>
        <taxon>Bacteria</taxon>
        <taxon>Pseudomonadati</taxon>
        <taxon>Bacteroidota</taxon>
        <taxon>Cytophagia</taxon>
        <taxon>Cytophagales</taxon>
        <taxon>Microscillaceae</taxon>
        <taxon>Microscilla</taxon>
    </lineage>
</organism>
<proteinExistence type="predicted"/>
<feature type="transmembrane region" description="Helical" evidence="7">
    <location>
        <begin position="332"/>
        <end position="352"/>
    </location>
</feature>
<evidence type="ECO:0000256" key="3">
    <source>
        <dbReference type="ARBA" id="ARBA00022692"/>
    </source>
</evidence>
<keyword evidence="4 7" id="KW-1133">Transmembrane helix</keyword>
<comment type="subcellular location">
    <subcellularLocation>
        <location evidence="1">Cell membrane</location>
        <topology evidence="1">Multi-pass membrane protein</topology>
    </subcellularLocation>
</comment>
<protein>
    <submittedName>
        <fullName evidence="8">NptA protein</fullName>
    </submittedName>
</protein>
<accession>A1ZNU3</accession>
<gene>
    <name evidence="8" type="ORF">M23134_02651</name>
</gene>
<sequence>MQLLGLIFTFLLALQLLILAFDLLGQRYVEQIIVATSNPFINLFIGLLATAIIQSSSTITSLTVVAVAANTLSLESAVFIVMGANIGTTVTSTLASVSHVSQRKEFRKAIAAATLHDFFNIFTTLILFPLEYYFGVLSSLARTLSAAIQGGVPGDHHHIPNPLGRLFTPITQSINSFLGNNSFITLITGSVLLFVAIRTISYLLKPKWEKQTSNVLEQSLFGHPFKALLSGTVITGIMQSSSVVSTLIVPMVATNKLSLRRVFPFIMGANLGTTFTALVAAFSKSETALSIAFTHILFNIIGVLLFFPATPLRNIPLWFARRLGNATLRNRLYGFAYIILTFFIIPFFLIFFSQKPVIKQKKPPKTPAIIKAKEVQKKEGKSTENIK</sequence>
<evidence type="ECO:0000256" key="1">
    <source>
        <dbReference type="ARBA" id="ARBA00004651"/>
    </source>
</evidence>
<dbReference type="eggNOG" id="COG1283">
    <property type="taxonomic scope" value="Bacteria"/>
</dbReference>
<feature type="transmembrane region" description="Helical" evidence="7">
    <location>
        <begin position="225"/>
        <end position="250"/>
    </location>
</feature>
<dbReference type="PANTHER" id="PTHR10010:SF46">
    <property type="entry name" value="SODIUM-DEPENDENT PHOSPHATE TRANSPORT PROTEIN 2B"/>
    <property type="match status" value="1"/>
</dbReference>
<dbReference type="InterPro" id="IPR003841">
    <property type="entry name" value="Na/Pi_transpt"/>
</dbReference>
<feature type="transmembrane region" description="Helical" evidence="7">
    <location>
        <begin position="183"/>
        <end position="204"/>
    </location>
</feature>
<feature type="transmembrane region" description="Helical" evidence="7">
    <location>
        <begin position="289"/>
        <end position="312"/>
    </location>
</feature>
<evidence type="ECO:0000256" key="2">
    <source>
        <dbReference type="ARBA" id="ARBA00022475"/>
    </source>
</evidence>
<evidence type="ECO:0000256" key="7">
    <source>
        <dbReference type="SAM" id="Phobius"/>
    </source>
</evidence>
<feature type="region of interest" description="Disordered" evidence="6">
    <location>
        <begin position="364"/>
        <end position="387"/>
    </location>
</feature>
<dbReference type="Pfam" id="PF02690">
    <property type="entry name" value="Na_Pi_cotrans"/>
    <property type="match status" value="2"/>
</dbReference>
<dbReference type="Proteomes" id="UP000004095">
    <property type="component" value="Unassembled WGS sequence"/>
</dbReference>
<dbReference type="NCBIfam" id="NF037997">
    <property type="entry name" value="Na_Pi_symport"/>
    <property type="match status" value="2"/>
</dbReference>
<reference evidence="8 9" key="1">
    <citation type="submission" date="2007-01" db="EMBL/GenBank/DDBJ databases">
        <authorList>
            <person name="Haygood M."/>
            <person name="Podell S."/>
            <person name="Anderson C."/>
            <person name="Hopkinson B."/>
            <person name="Roe K."/>
            <person name="Barbeau K."/>
            <person name="Gaasterland T."/>
            <person name="Ferriera S."/>
            <person name="Johnson J."/>
            <person name="Kravitz S."/>
            <person name="Beeson K."/>
            <person name="Sutton G."/>
            <person name="Rogers Y.-H."/>
            <person name="Friedman R."/>
            <person name="Frazier M."/>
            <person name="Venter J.C."/>
        </authorList>
    </citation>
    <scope>NUCLEOTIDE SEQUENCE [LARGE SCALE GENOMIC DNA]</scope>
    <source>
        <strain evidence="8 9">ATCC 23134</strain>
    </source>
</reference>
<feature type="transmembrane region" description="Helical" evidence="7">
    <location>
        <begin position="76"/>
        <end position="97"/>
    </location>
</feature>
<feature type="transmembrane region" description="Helical" evidence="7">
    <location>
        <begin position="262"/>
        <end position="282"/>
    </location>
</feature>
<keyword evidence="2" id="KW-1003">Cell membrane</keyword>
<dbReference type="PANTHER" id="PTHR10010">
    <property type="entry name" value="SOLUTE CARRIER FAMILY 34 SODIUM PHOSPHATE , MEMBER 2-RELATED"/>
    <property type="match status" value="1"/>
</dbReference>
<keyword evidence="9" id="KW-1185">Reference proteome</keyword>
<dbReference type="GO" id="GO:0005886">
    <property type="term" value="C:plasma membrane"/>
    <property type="evidence" value="ECO:0007669"/>
    <property type="project" value="UniProtKB-SubCell"/>
</dbReference>
<feature type="transmembrane region" description="Helical" evidence="7">
    <location>
        <begin position="6"/>
        <end position="25"/>
    </location>
</feature>
<evidence type="ECO:0000256" key="4">
    <source>
        <dbReference type="ARBA" id="ARBA00022989"/>
    </source>
</evidence>
<evidence type="ECO:0000256" key="6">
    <source>
        <dbReference type="SAM" id="MobiDB-lite"/>
    </source>
</evidence>
<dbReference type="GO" id="GO:0005436">
    <property type="term" value="F:sodium:phosphate symporter activity"/>
    <property type="evidence" value="ECO:0007669"/>
    <property type="project" value="InterPro"/>
</dbReference>
<dbReference type="EMBL" id="AAWS01000019">
    <property type="protein sequence ID" value="EAY27982.1"/>
    <property type="molecule type" value="Genomic_DNA"/>
</dbReference>
<keyword evidence="5 7" id="KW-0472">Membrane</keyword>
<feature type="compositionally biased region" description="Basic and acidic residues" evidence="6">
    <location>
        <begin position="371"/>
        <end position="387"/>
    </location>
</feature>
<feature type="transmembrane region" description="Helical" evidence="7">
    <location>
        <begin position="109"/>
        <end position="130"/>
    </location>
</feature>
<dbReference type="AlphaFoldDB" id="A1ZNU3"/>
<comment type="caution">
    <text evidence="8">The sequence shown here is derived from an EMBL/GenBank/DDBJ whole genome shotgun (WGS) entry which is preliminary data.</text>
</comment>
<dbReference type="GO" id="GO:0044341">
    <property type="term" value="P:sodium-dependent phosphate transport"/>
    <property type="evidence" value="ECO:0007669"/>
    <property type="project" value="InterPro"/>
</dbReference>
<keyword evidence="3 7" id="KW-0812">Transmembrane</keyword>
<feature type="transmembrane region" description="Helical" evidence="7">
    <location>
        <begin position="32"/>
        <end position="56"/>
    </location>
</feature>
<evidence type="ECO:0000313" key="8">
    <source>
        <dbReference type="EMBL" id="EAY27982.1"/>
    </source>
</evidence>
<name>A1ZNU3_MICM2</name>
<evidence type="ECO:0000256" key="5">
    <source>
        <dbReference type="ARBA" id="ARBA00023136"/>
    </source>
</evidence>
<evidence type="ECO:0000313" key="9">
    <source>
        <dbReference type="Proteomes" id="UP000004095"/>
    </source>
</evidence>